<comment type="similarity">
    <text evidence="2">Belongs to the TRAFAC class myosin-kinesin ATPase superfamily. Myosin family.</text>
</comment>
<dbReference type="PROSITE" id="PS51016">
    <property type="entry name" value="MYTH4"/>
    <property type="match status" value="1"/>
</dbReference>
<dbReference type="GO" id="GO:0005856">
    <property type="term" value="C:cytoskeleton"/>
    <property type="evidence" value="ECO:0007669"/>
    <property type="project" value="InterPro"/>
</dbReference>
<reference evidence="9" key="1">
    <citation type="submission" date="2021-02" db="EMBL/GenBank/DDBJ databases">
        <authorList>
            <person name="Palmer J.M."/>
        </authorList>
    </citation>
    <scope>NUCLEOTIDE SEQUENCE</scope>
    <source>
        <strain evidence="9">SCRP734</strain>
    </source>
</reference>
<dbReference type="Pfam" id="PF02174">
    <property type="entry name" value="IRS"/>
    <property type="match status" value="1"/>
</dbReference>
<protein>
    <submittedName>
        <fullName evidence="9">Uncharacterized protein</fullName>
    </submittedName>
</protein>
<dbReference type="SMART" id="SM00139">
    <property type="entry name" value="MyTH4"/>
    <property type="match status" value="1"/>
</dbReference>
<dbReference type="Pfam" id="PF00784">
    <property type="entry name" value="MyTH4"/>
    <property type="match status" value="1"/>
</dbReference>
<accession>A0A8T1WIA9</accession>
<dbReference type="InterPro" id="IPR051567">
    <property type="entry name" value="Unconventional_Myosin_ATPase"/>
</dbReference>
<evidence type="ECO:0000259" key="8">
    <source>
        <dbReference type="PROSITE" id="PS51016"/>
    </source>
</evidence>
<keyword evidence="4" id="KW-0677">Repeat</keyword>
<evidence type="ECO:0000256" key="4">
    <source>
        <dbReference type="ARBA" id="ARBA00022737"/>
    </source>
</evidence>
<keyword evidence="10" id="KW-1185">Reference proteome</keyword>
<dbReference type="GO" id="GO:0003779">
    <property type="term" value="F:actin binding"/>
    <property type="evidence" value="ECO:0007669"/>
    <property type="project" value="UniProtKB-KW"/>
</dbReference>
<organism evidence="9 10">
    <name type="scientific">Phytophthora pseudosyringae</name>
    <dbReference type="NCBI Taxonomy" id="221518"/>
    <lineage>
        <taxon>Eukaryota</taxon>
        <taxon>Sar</taxon>
        <taxon>Stramenopiles</taxon>
        <taxon>Oomycota</taxon>
        <taxon>Peronosporomycetes</taxon>
        <taxon>Peronosporales</taxon>
        <taxon>Peronosporaceae</taxon>
        <taxon>Phytophthora</taxon>
    </lineage>
</organism>
<keyword evidence="5" id="KW-0009">Actin-binding</keyword>
<evidence type="ECO:0000256" key="5">
    <source>
        <dbReference type="ARBA" id="ARBA00023203"/>
    </source>
</evidence>
<feature type="domain" description="MyTH4" evidence="8">
    <location>
        <begin position="196"/>
        <end position="352"/>
    </location>
</feature>
<dbReference type="Pfam" id="PF00373">
    <property type="entry name" value="FERM_M"/>
    <property type="match status" value="1"/>
</dbReference>
<dbReference type="SMART" id="SM00295">
    <property type="entry name" value="B41"/>
    <property type="match status" value="1"/>
</dbReference>
<evidence type="ECO:0000256" key="3">
    <source>
        <dbReference type="ARBA" id="ARBA00022490"/>
    </source>
</evidence>
<dbReference type="InterPro" id="IPR002404">
    <property type="entry name" value="IRS_PTB"/>
</dbReference>
<gene>
    <name evidence="9" type="ORF">PHYPSEUDO_004944</name>
</gene>
<dbReference type="InterPro" id="IPR019749">
    <property type="entry name" value="Band_41_domain"/>
</dbReference>
<keyword evidence="3" id="KW-0963">Cytoplasm</keyword>
<sequence length="691" mass="76040">MTSAFDVTSAETGPSLEELAASTALVHDPDSWAEDDQEDAESRLDSSAWESQVDVRAGVSLEQIPLDLGKAGDDVGDAVCYQNVSAPPEDNESRAVEECAPDAEVEVDEQSPDLQSHPMPLDQLPHLAPEVLQPKKTFKSSKKLKVKQAALESAPATMFDVHPLLEFAQTHFNLTAPRASPFHKPVEFDLNKRLEWDKKLISTPLTRLPKDQTSIAMQAFRNVSGFMGNRASGKTQIDHCFKLLRNVVPRSPAVKDEIYCQLCKQLTSNPSANAVMNGWLLLNACLVTFPPSPPLAECLERFISVHVGAGGDFEASSEVSAYALEALASLRCCATKGERKEIPSAAELRALQRHALNDITVMLADGSALVMEVSAWTTSRNLAGLVARKLGVCHEKAFALFETNDDEEEHLVPDNERVMDLYAEWERTHIDVSELKLKQKKKKSNLTAPEKTPVTGKAPAVEGYHLTYKAYLWVHVDDETAADVGLYYLQAVHNVLSGRYVCDLDVAVELAGYQMYCKLGNDKTPSLPEITNNIHEHIPGALLSASNRAAVAEQVLASYAAFVNSWCVQSTQQARLAYLRLCKRQPFYGLTLFHVRNSRHLAMLPARVVLAINDMGIGILSADSDEVLALFPYADIATWGYSANSFVFNVVRGSEETEYSFKTVQGKSINDNVVAYVDYIISLTSFASECE</sequence>
<evidence type="ECO:0000313" key="9">
    <source>
        <dbReference type="EMBL" id="KAG7391409.1"/>
    </source>
</evidence>
<dbReference type="InterPro" id="IPR000857">
    <property type="entry name" value="MyTH4_dom"/>
</dbReference>
<feature type="region of interest" description="Disordered" evidence="6">
    <location>
        <begin position="29"/>
        <end position="49"/>
    </location>
</feature>
<dbReference type="Pfam" id="PF21989">
    <property type="entry name" value="RA_2"/>
    <property type="match status" value="1"/>
</dbReference>
<evidence type="ECO:0000259" key="7">
    <source>
        <dbReference type="PROSITE" id="PS50057"/>
    </source>
</evidence>
<name>A0A8T1WIA9_9STRA</name>
<comment type="subcellular location">
    <subcellularLocation>
        <location evidence="1">Cytoplasm</location>
    </subcellularLocation>
</comment>
<dbReference type="PANTHER" id="PTHR22692">
    <property type="entry name" value="MYOSIN VII, XV"/>
    <property type="match status" value="1"/>
</dbReference>
<evidence type="ECO:0000256" key="6">
    <source>
        <dbReference type="SAM" id="MobiDB-lite"/>
    </source>
</evidence>
<comment type="caution">
    <text evidence="9">The sequence shown here is derived from an EMBL/GenBank/DDBJ whole genome shotgun (WGS) entry which is preliminary data.</text>
</comment>
<dbReference type="PANTHER" id="PTHR22692:SF33">
    <property type="entry name" value="MYOSIN"/>
    <property type="match status" value="1"/>
</dbReference>
<feature type="domain" description="FERM" evidence="7">
    <location>
        <begin position="357"/>
        <end position="688"/>
    </location>
</feature>
<dbReference type="PROSITE" id="PS50057">
    <property type="entry name" value="FERM_3"/>
    <property type="match status" value="1"/>
</dbReference>
<dbReference type="AlphaFoldDB" id="A0A8T1WIA9"/>
<evidence type="ECO:0000256" key="2">
    <source>
        <dbReference type="ARBA" id="ARBA00008314"/>
    </source>
</evidence>
<evidence type="ECO:0000256" key="1">
    <source>
        <dbReference type="ARBA" id="ARBA00004496"/>
    </source>
</evidence>
<dbReference type="InterPro" id="IPR019748">
    <property type="entry name" value="FERM_central"/>
</dbReference>
<proteinExistence type="inferred from homology"/>
<dbReference type="EMBL" id="JAGDFM010000021">
    <property type="protein sequence ID" value="KAG7391409.1"/>
    <property type="molecule type" value="Genomic_DNA"/>
</dbReference>
<dbReference type="InterPro" id="IPR000299">
    <property type="entry name" value="FERM_domain"/>
</dbReference>
<dbReference type="CDD" id="cd14473">
    <property type="entry name" value="FERM_B-lobe"/>
    <property type="match status" value="1"/>
</dbReference>
<dbReference type="OrthoDB" id="6108017at2759"/>
<dbReference type="Proteomes" id="UP000694044">
    <property type="component" value="Unassembled WGS sequence"/>
</dbReference>
<evidence type="ECO:0000313" key="10">
    <source>
        <dbReference type="Proteomes" id="UP000694044"/>
    </source>
</evidence>